<name>A0A0G0ISM1_9BACT</name>
<dbReference type="EMBL" id="LBSX01000014">
    <property type="protein sequence ID" value="KKQ27134.1"/>
    <property type="molecule type" value="Genomic_DNA"/>
</dbReference>
<gene>
    <name evidence="3" type="ORF">US42_C0014G0031</name>
</gene>
<evidence type="ECO:0000313" key="3">
    <source>
        <dbReference type="EMBL" id="KKQ27134.1"/>
    </source>
</evidence>
<dbReference type="SUPFAM" id="SSF54631">
    <property type="entry name" value="CBS-domain pair"/>
    <property type="match status" value="1"/>
</dbReference>
<dbReference type="InterPro" id="IPR038076">
    <property type="entry name" value="MgtE_N_sf"/>
</dbReference>
<dbReference type="Pfam" id="PF00571">
    <property type="entry name" value="CBS"/>
    <property type="match status" value="2"/>
</dbReference>
<reference evidence="3 4" key="1">
    <citation type="journal article" date="2015" name="Nature">
        <title>rRNA introns, odd ribosomes, and small enigmatic genomes across a large radiation of phyla.</title>
        <authorList>
            <person name="Brown C.T."/>
            <person name="Hug L.A."/>
            <person name="Thomas B.C."/>
            <person name="Sharon I."/>
            <person name="Castelle C.J."/>
            <person name="Singh A."/>
            <person name="Wilkins M.J."/>
            <person name="Williams K.H."/>
            <person name="Banfield J.F."/>
        </authorList>
    </citation>
    <scope>NUCLEOTIDE SEQUENCE [LARGE SCALE GENOMIC DNA]</scope>
</reference>
<feature type="domain" description="CBS" evidence="2">
    <location>
        <begin position="284"/>
        <end position="347"/>
    </location>
</feature>
<accession>A0A0G0ISM1</accession>
<dbReference type="Gene3D" id="3.10.580.10">
    <property type="entry name" value="CBS-domain"/>
    <property type="match status" value="1"/>
</dbReference>
<dbReference type="InterPro" id="IPR006669">
    <property type="entry name" value="MgtE_transporter"/>
</dbReference>
<dbReference type="STRING" id="1619046.US42_C0014G0031"/>
<dbReference type="GO" id="GO:0016020">
    <property type="term" value="C:membrane"/>
    <property type="evidence" value="ECO:0007669"/>
    <property type="project" value="InterPro"/>
</dbReference>
<dbReference type="InterPro" id="IPR000644">
    <property type="entry name" value="CBS_dom"/>
</dbReference>
<dbReference type="PANTHER" id="PTHR43773:SF1">
    <property type="entry name" value="MAGNESIUM TRANSPORTER MGTE"/>
    <property type="match status" value="1"/>
</dbReference>
<dbReference type="AlphaFoldDB" id="A0A0G0ISM1"/>
<dbReference type="PROSITE" id="PS51371">
    <property type="entry name" value="CBS"/>
    <property type="match status" value="2"/>
</dbReference>
<dbReference type="PATRIC" id="fig|1619046.3.peg.850"/>
<evidence type="ECO:0000259" key="2">
    <source>
        <dbReference type="PROSITE" id="PS51371"/>
    </source>
</evidence>
<dbReference type="SMART" id="SM00116">
    <property type="entry name" value="CBS"/>
    <property type="match status" value="2"/>
</dbReference>
<keyword evidence="1" id="KW-0129">CBS domain</keyword>
<dbReference type="Gene3D" id="1.25.60.10">
    <property type="entry name" value="MgtE N-terminal domain-like"/>
    <property type="match status" value="1"/>
</dbReference>
<protein>
    <recommendedName>
        <fullName evidence="2">CBS domain-containing protein</fullName>
    </recommendedName>
</protein>
<evidence type="ECO:0000313" key="4">
    <source>
        <dbReference type="Proteomes" id="UP000034849"/>
    </source>
</evidence>
<sequence>MFYFSNVIHKRVHDTNDEVLGILTDVIVEANKKNFPPVIGIMVKDKANKRDLFVPTNQIDSWSSDGIVLNCLNSQVLEEVPNNSELLFLHDNIVDKQIVDLSGAKVVRVNDLQFGVVRGTTSLLAIDVSTSGLFRRLGINKPFLNIFKPNLLEWKNVHLIGDKLQLAIGKNELIKLHPADIANIVEKLNLKQGSLLLKSLDEATAAKVMEEIQPEIQKLLVQHLGVERSADIMSKMSTDELVDLIQLLPAREARKIINDLPINKDMHRVKKILEYEEDEAGGLMTTEYLSVLPGDTVKKAIETIRTHSHLHRSINFLYVVSEDNKFLGVVSLRRLVVAEDSEMVRDIMKHTARVPGIRAHEKLSDIAEKMTKYNLFSVAVVDKENIMLGVVTIDDVMRCLFPEA</sequence>
<evidence type="ECO:0000256" key="1">
    <source>
        <dbReference type="PROSITE-ProRule" id="PRU00703"/>
    </source>
</evidence>
<comment type="caution">
    <text evidence="3">The sequence shown here is derived from an EMBL/GenBank/DDBJ whole genome shotgun (WGS) entry which is preliminary data.</text>
</comment>
<dbReference type="SMART" id="SM00924">
    <property type="entry name" value="MgtE_N"/>
    <property type="match status" value="1"/>
</dbReference>
<dbReference type="Proteomes" id="UP000034849">
    <property type="component" value="Unassembled WGS sequence"/>
</dbReference>
<proteinExistence type="predicted"/>
<dbReference type="PANTHER" id="PTHR43773">
    <property type="entry name" value="MAGNESIUM TRANSPORTER MGTE"/>
    <property type="match status" value="1"/>
</dbReference>
<dbReference type="SUPFAM" id="SSF158791">
    <property type="entry name" value="MgtE N-terminal domain-like"/>
    <property type="match status" value="1"/>
</dbReference>
<dbReference type="Pfam" id="PF03448">
    <property type="entry name" value="MgtE_N"/>
    <property type="match status" value="1"/>
</dbReference>
<dbReference type="GO" id="GO:0015095">
    <property type="term" value="F:magnesium ion transmembrane transporter activity"/>
    <property type="evidence" value="ECO:0007669"/>
    <property type="project" value="InterPro"/>
</dbReference>
<dbReference type="InterPro" id="IPR046342">
    <property type="entry name" value="CBS_dom_sf"/>
</dbReference>
<organism evidence="3 4">
    <name type="scientific">Candidatus Magasanikbacteria bacterium GW2011_GWC2_37_14</name>
    <dbReference type="NCBI Taxonomy" id="1619046"/>
    <lineage>
        <taxon>Bacteria</taxon>
        <taxon>Candidatus Magasanikiibacteriota</taxon>
    </lineage>
</organism>
<dbReference type="InterPro" id="IPR006668">
    <property type="entry name" value="Mg_transptr_MgtE_intracell_dom"/>
</dbReference>
<feature type="domain" description="CBS" evidence="2">
    <location>
        <begin position="348"/>
        <end position="404"/>
    </location>
</feature>
<dbReference type="CDD" id="cd04606">
    <property type="entry name" value="CBS_pair_Mg_transporter"/>
    <property type="match status" value="1"/>
</dbReference>